<dbReference type="EMBL" id="JAHHUM010000037">
    <property type="protein sequence ID" value="KAK5623291.1"/>
    <property type="molecule type" value="Genomic_DNA"/>
</dbReference>
<dbReference type="Proteomes" id="UP001311232">
    <property type="component" value="Unassembled WGS sequence"/>
</dbReference>
<dbReference type="InterPro" id="IPR026307">
    <property type="entry name" value="TMEM132"/>
</dbReference>
<organism evidence="4 5">
    <name type="scientific">Crenichthys baileyi</name>
    <name type="common">White River springfish</name>
    <dbReference type="NCBI Taxonomy" id="28760"/>
    <lineage>
        <taxon>Eukaryota</taxon>
        <taxon>Metazoa</taxon>
        <taxon>Chordata</taxon>
        <taxon>Craniata</taxon>
        <taxon>Vertebrata</taxon>
        <taxon>Euteleostomi</taxon>
        <taxon>Actinopterygii</taxon>
        <taxon>Neopterygii</taxon>
        <taxon>Teleostei</taxon>
        <taxon>Neoteleostei</taxon>
        <taxon>Acanthomorphata</taxon>
        <taxon>Ovalentaria</taxon>
        <taxon>Atherinomorphae</taxon>
        <taxon>Cyprinodontiformes</taxon>
        <taxon>Goodeidae</taxon>
        <taxon>Crenichthys</taxon>
    </lineage>
</organism>
<evidence type="ECO:0000259" key="2">
    <source>
        <dbReference type="Pfam" id="PF15705"/>
    </source>
</evidence>
<accession>A0AAV9SPR4</accession>
<dbReference type="PANTHER" id="PTHR13388:SF23">
    <property type="entry name" value="TRANSMEMBRANE PROTEIN 132C"/>
    <property type="match status" value="1"/>
</dbReference>
<gene>
    <name evidence="4" type="ORF">CRENBAI_016430</name>
</gene>
<sequence length="175" mass="19661">MENSCLQQRAAQCAKMSFNWQSWMIPLLVFATVPAALTQDLSSEELTDIKSPVPFPVFLPVSYEVRDADYLFLKEAGQDFMRNSSMQSHTQPFVILKASRQPAVNASYGHVSTERPVPLDLVQSVQLFNAPDIFTFNWKIQAFVLTPRVFSSKPKVRVLFYVAGKGLGQRRGSLG</sequence>
<evidence type="ECO:0000313" key="4">
    <source>
        <dbReference type="EMBL" id="KAK5623291.1"/>
    </source>
</evidence>
<protein>
    <recommendedName>
        <fullName evidence="6">Transmembrane protein TMEM132 N-terminal domain-containing protein</fullName>
    </recommendedName>
</protein>
<feature type="domain" description="Transmembrane protein TMEM132 N-terminal" evidence="2">
    <location>
        <begin position="61"/>
        <end position="121"/>
    </location>
</feature>
<evidence type="ECO:0008006" key="6">
    <source>
        <dbReference type="Google" id="ProtNLM"/>
    </source>
</evidence>
<dbReference type="PANTHER" id="PTHR13388">
    <property type="entry name" value="DETONATOR, ISOFORM E"/>
    <property type="match status" value="1"/>
</dbReference>
<dbReference type="InterPro" id="IPR055422">
    <property type="entry name" value="Ig_TMEM132_2nd"/>
</dbReference>
<comment type="caution">
    <text evidence="4">The sequence shown here is derived from an EMBL/GenBank/DDBJ whole genome shotgun (WGS) entry which is preliminary data.</text>
</comment>
<feature type="signal peptide" evidence="1">
    <location>
        <begin position="1"/>
        <end position="38"/>
    </location>
</feature>
<keyword evidence="5" id="KW-1185">Reference proteome</keyword>
<feature type="domain" description="Transmembrane protein TMEM132 second Ig-like" evidence="3">
    <location>
        <begin position="139"/>
        <end position="168"/>
    </location>
</feature>
<proteinExistence type="predicted"/>
<name>A0AAV9SPR4_9TELE</name>
<dbReference type="Pfam" id="PF23481">
    <property type="entry name" value="Ig_TMEM132_2nd"/>
    <property type="match status" value="1"/>
</dbReference>
<dbReference type="InterPro" id="IPR031435">
    <property type="entry name" value="TMEM132_N"/>
</dbReference>
<evidence type="ECO:0000256" key="1">
    <source>
        <dbReference type="SAM" id="SignalP"/>
    </source>
</evidence>
<keyword evidence="1" id="KW-0732">Signal</keyword>
<evidence type="ECO:0000313" key="5">
    <source>
        <dbReference type="Proteomes" id="UP001311232"/>
    </source>
</evidence>
<evidence type="ECO:0000259" key="3">
    <source>
        <dbReference type="Pfam" id="PF23481"/>
    </source>
</evidence>
<dbReference type="Pfam" id="PF15705">
    <property type="entry name" value="TMEM132_N"/>
    <property type="match status" value="1"/>
</dbReference>
<reference evidence="4 5" key="1">
    <citation type="submission" date="2021-06" db="EMBL/GenBank/DDBJ databases">
        <authorList>
            <person name="Palmer J.M."/>
        </authorList>
    </citation>
    <scope>NUCLEOTIDE SEQUENCE [LARGE SCALE GENOMIC DNA]</scope>
    <source>
        <strain evidence="4 5">MEX-2019</strain>
        <tissue evidence="4">Muscle</tissue>
    </source>
</reference>
<dbReference type="AlphaFoldDB" id="A0AAV9SPR4"/>
<feature type="chain" id="PRO_5043877729" description="Transmembrane protein TMEM132 N-terminal domain-containing protein" evidence="1">
    <location>
        <begin position="39"/>
        <end position="175"/>
    </location>
</feature>